<feature type="transmembrane region" description="Helical" evidence="1">
    <location>
        <begin position="92"/>
        <end position="110"/>
    </location>
</feature>
<proteinExistence type="predicted"/>
<name>A0A183CRC3_GLOPA</name>
<dbReference type="Proteomes" id="UP000050741">
    <property type="component" value="Unassembled WGS sequence"/>
</dbReference>
<protein>
    <submittedName>
        <fullName evidence="3">Secreted protein</fullName>
    </submittedName>
</protein>
<keyword evidence="1" id="KW-0472">Membrane</keyword>
<dbReference type="AlphaFoldDB" id="A0A183CRC3"/>
<organism evidence="2 3">
    <name type="scientific">Globodera pallida</name>
    <name type="common">Potato cyst nematode worm</name>
    <name type="synonym">Heterodera pallida</name>
    <dbReference type="NCBI Taxonomy" id="36090"/>
    <lineage>
        <taxon>Eukaryota</taxon>
        <taxon>Metazoa</taxon>
        <taxon>Ecdysozoa</taxon>
        <taxon>Nematoda</taxon>
        <taxon>Chromadorea</taxon>
        <taxon>Rhabditida</taxon>
        <taxon>Tylenchina</taxon>
        <taxon>Tylenchomorpha</taxon>
        <taxon>Tylenchoidea</taxon>
        <taxon>Heteroderidae</taxon>
        <taxon>Heteroderinae</taxon>
        <taxon>Globodera</taxon>
    </lineage>
</organism>
<reference evidence="2" key="2">
    <citation type="submission" date="2014-05" db="EMBL/GenBank/DDBJ databases">
        <title>The genome and life-stage specific transcriptomes of Globodera pallida elucidate key aspects of plant parasitism by a cyst nematode.</title>
        <authorList>
            <person name="Cotton J.A."/>
            <person name="Lilley C.J."/>
            <person name="Jones L.M."/>
            <person name="Kikuchi T."/>
            <person name="Reid A.J."/>
            <person name="Thorpe P."/>
            <person name="Tsai I.J."/>
            <person name="Beasley H."/>
            <person name="Blok V."/>
            <person name="Cock P.J.A."/>
            <person name="Van den Akker S.E."/>
            <person name="Holroyd N."/>
            <person name="Hunt M."/>
            <person name="Mantelin S."/>
            <person name="Naghra H."/>
            <person name="Pain A."/>
            <person name="Palomares-Rius J.E."/>
            <person name="Zarowiecki M."/>
            <person name="Berriman M."/>
            <person name="Jones J.T."/>
            <person name="Urwin P.E."/>
        </authorList>
    </citation>
    <scope>NUCLEOTIDE SEQUENCE [LARGE SCALE GENOMIC DNA]</scope>
    <source>
        <strain evidence="2">Lindley</strain>
    </source>
</reference>
<keyword evidence="1" id="KW-0812">Transmembrane</keyword>
<evidence type="ECO:0000313" key="3">
    <source>
        <dbReference type="WBParaSite" id="GPLIN_001543100"/>
    </source>
</evidence>
<dbReference type="WBParaSite" id="GPLIN_001543100">
    <property type="protein sequence ID" value="GPLIN_001543100"/>
    <property type="gene ID" value="GPLIN_001543100"/>
</dbReference>
<evidence type="ECO:0000256" key="1">
    <source>
        <dbReference type="SAM" id="Phobius"/>
    </source>
</evidence>
<keyword evidence="1" id="KW-1133">Transmembrane helix</keyword>
<reference evidence="3" key="3">
    <citation type="submission" date="2016-06" db="UniProtKB">
        <authorList>
            <consortium name="WormBaseParasite"/>
        </authorList>
    </citation>
    <scope>IDENTIFICATION</scope>
</reference>
<reference evidence="2" key="1">
    <citation type="submission" date="2013-12" db="EMBL/GenBank/DDBJ databases">
        <authorList>
            <person name="Aslett M."/>
        </authorList>
    </citation>
    <scope>NUCLEOTIDE SEQUENCE [LARGE SCALE GENOMIC DNA]</scope>
    <source>
        <strain evidence="2">Lindley</strain>
    </source>
</reference>
<accession>A0A183CRC3</accession>
<evidence type="ECO:0000313" key="2">
    <source>
        <dbReference type="Proteomes" id="UP000050741"/>
    </source>
</evidence>
<keyword evidence="2" id="KW-1185">Reference proteome</keyword>
<sequence>AQTFAAPILAAPKVAARDICGSDICGPDCRRHEVASLRCALSVRGDRKLRPTSNVLAALTCGHCRVTVRLVASKCRRRASSSSSSRRRRRDVHTVLLSLLNLSTILFATFSTPTLPPVR</sequence>